<comment type="similarity">
    <text evidence="5">Belongs to the Rap family.</text>
</comment>
<evidence type="ECO:0000259" key="7">
    <source>
        <dbReference type="PROSITE" id="PS50943"/>
    </source>
</evidence>
<dbReference type="SMART" id="SM00028">
    <property type="entry name" value="TPR"/>
    <property type="match status" value="3"/>
</dbReference>
<dbReference type="InterPro" id="IPR001387">
    <property type="entry name" value="Cro/C1-type_HTH"/>
</dbReference>
<evidence type="ECO:0000256" key="2">
    <source>
        <dbReference type="ARBA" id="ARBA00022490"/>
    </source>
</evidence>
<name>A0A329R003_9ACTN</name>
<dbReference type="Pfam" id="PF07719">
    <property type="entry name" value="TPR_2"/>
    <property type="match status" value="1"/>
</dbReference>
<dbReference type="PROSITE" id="PS50005">
    <property type="entry name" value="TPR"/>
    <property type="match status" value="1"/>
</dbReference>
<gene>
    <name evidence="8" type="ORF">DPM12_03445</name>
</gene>
<reference evidence="8 9" key="1">
    <citation type="submission" date="2018-06" db="EMBL/GenBank/DDBJ databases">
        <title>Phytoactinopolyspora halophila sp. nov., a novel halophilic actinomycete isolated from a saline soil in China.</title>
        <authorList>
            <person name="Tang S.-K."/>
        </authorList>
    </citation>
    <scope>NUCLEOTIDE SEQUENCE [LARGE SCALE GENOMIC DNA]</scope>
    <source>
        <strain evidence="8 9">YIM 96934</strain>
    </source>
</reference>
<dbReference type="Gene3D" id="1.25.40.10">
    <property type="entry name" value="Tetratricopeptide repeat domain"/>
    <property type="match status" value="2"/>
</dbReference>
<evidence type="ECO:0000313" key="9">
    <source>
        <dbReference type="Proteomes" id="UP000250462"/>
    </source>
</evidence>
<keyword evidence="3" id="KW-0677">Repeat</keyword>
<accession>A0A329R003</accession>
<dbReference type="InterPro" id="IPR019734">
    <property type="entry name" value="TPR_rpt"/>
</dbReference>
<dbReference type="PANTHER" id="PTHR46630">
    <property type="entry name" value="TETRATRICOPEPTIDE REPEAT PROTEIN 29"/>
    <property type="match status" value="1"/>
</dbReference>
<dbReference type="GO" id="GO:0003677">
    <property type="term" value="F:DNA binding"/>
    <property type="evidence" value="ECO:0007669"/>
    <property type="project" value="InterPro"/>
</dbReference>
<dbReference type="CDD" id="cd00093">
    <property type="entry name" value="HTH_XRE"/>
    <property type="match status" value="1"/>
</dbReference>
<organism evidence="8 9">
    <name type="scientific">Phytoactinopolyspora halophila</name>
    <dbReference type="NCBI Taxonomy" id="1981511"/>
    <lineage>
        <taxon>Bacteria</taxon>
        <taxon>Bacillati</taxon>
        <taxon>Actinomycetota</taxon>
        <taxon>Actinomycetes</taxon>
        <taxon>Jiangellales</taxon>
        <taxon>Jiangellaceae</taxon>
        <taxon>Phytoactinopolyspora</taxon>
    </lineage>
</organism>
<protein>
    <submittedName>
        <fullName evidence="8">Transcriptional regulator</fullName>
    </submittedName>
</protein>
<dbReference type="AlphaFoldDB" id="A0A329R003"/>
<dbReference type="InterPro" id="IPR013105">
    <property type="entry name" value="TPR_2"/>
</dbReference>
<feature type="repeat" description="TPR" evidence="6">
    <location>
        <begin position="488"/>
        <end position="521"/>
    </location>
</feature>
<comment type="subcellular location">
    <subcellularLocation>
        <location evidence="1">Cytoplasm</location>
    </subcellularLocation>
</comment>
<evidence type="ECO:0000256" key="4">
    <source>
        <dbReference type="ARBA" id="ARBA00022803"/>
    </source>
</evidence>
<feature type="domain" description="HTH cro/C1-type" evidence="7">
    <location>
        <begin position="102"/>
        <end position="155"/>
    </location>
</feature>
<evidence type="ECO:0000256" key="3">
    <source>
        <dbReference type="ARBA" id="ARBA00022737"/>
    </source>
</evidence>
<evidence type="ECO:0000256" key="5">
    <source>
        <dbReference type="ARBA" id="ARBA00038253"/>
    </source>
</evidence>
<keyword evidence="9" id="KW-1185">Reference proteome</keyword>
<dbReference type="SUPFAM" id="SSF47413">
    <property type="entry name" value="lambda repressor-like DNA-binding domains"/>
    <property type="match status" value="1"/>
</dbReference>
<proteinExistence type="inferred from homology"/>
<dbReference type="InterPro" id="IPR011990">
    <property type="entry name" value="TPR-like_helical_dom_sf"/>
</dbReference>
<evidence type="ECO:0000256" key="6">
    <source>
        <dbReference type="PROSITE-ProRule" id="PRU00339"/>
    </source>
</evidence>
<dbReference type="Pfam" id="PF01381">
    <property type="entry name" value="HTH_3"/>
    <property type="match status" value="1"/>
</dbReference>
<comment type="caution">
    <text evidence="8">The sequence shown here is derived from an EMBL/GenBank/DDBJ whole genome shotgun (WGS) entry which is preliminary data.</text>
</comment>
<dbReference type="SMART" id="SM00530">
    <property type="entry name" value="HTH_XRE"/>
    <property type="match status" value="1"/>
</dbReference>
<dbReference type="PROSITE" id="PS50943">
    <property type="entry name" value="HTH_CROC1"/>
    <property type="match status" value="1"/>
</dbReference>
<evidence type="ECO:0000313" key="8">
    <source>
        <dbReference type="EMBL" id="RAW17915.1"/>
    </source>
</evidence>
<dbReference type="SUPFAM" id="SSF48452">
    <property type="entry name" value="TPR-like"/>
    <property type="match status" value="3"/>
</dbReference>
<dbReference type="Gene3D" id="1.10.260.40">
    <property type="entry name" value="lambda repressor-like DNA-binding domains"/>
    <property type="match status" value="1"/>
</dbReference>
<keyword evidence="4 6" id="KW-0802">TPR repeat</keyword>
<dbReference type="PROSITE" id="PS50293">
    <property type="entry name" value="TPR_REGION"/>
    <property type="match status" value="1"/>
</dbReference>
<evidence type="ECO:0000256" key="1">
    <source>
        <dbReference type="ARBA" id="ARBA00004496"/>
    </source>
</evidence>
<dbReference type="GO" id="GO:0005737">
    <property type="term" value="C:cytoplasm"/>
    <property type="evidence" value="ECO:0007669"/>
    <property type="project" value="UniProtKB-SubCell"/>
</dbReference>
<dbReference type="InterPro" id="IPR010982">
    <property type="entry name" value="Lambda_DNA-bd_dom_sf"/>
</dbReference>
<dbReference type="PANTHER" id="PTHR46630:SF1">
    <property type="entry name" value="TETRATRICOPEPTIDE REPEAT PROTEIN 29"/>
    <property type="match status" value="1"/>
</dbReference>
<dbReference type="EMBL" id="QMIG01000002">
    <property type="protein sequence ID" value="RAW17915.1"/>
    <property type="molecule type" value="Genomic_DNA"/>
</dbReference>
<keyword evidence="2" id="KW-0963">Cytoplasm</keyword>
<dbReference type="InterPro" id="IPR051476">
    <property type="entry name" value="Bac_ResReg_Asp_Phosphatase"/>
</dbReference>
<dbReference type="Pfam" id="PF13432">
    <property type="entry name" value="TPR_16"/>
    <property type="match status" value="2"/>
</dbReference>
<dbReference type="Proteomes" id="UP000250462">
    <property type="component" value="Unassembled WGS sequence"/>
</dbReference>
<sequence>MSQPTAPGRFAPCKCCQQHIPGHCGWISSAEAGAATVAAPADRTIAVNVTARTRLRRATAIDLRNSVGLAKNDYVLCNSVMTEQPLATADEAPEPTPVGQRIRSRRLELGLSQADIAEGMLSPSYVSLVESGRRQPAAAALAHIAERLRIDVEYLRDGVDASVRTRARLALGRAEKALYDGRAADAYDEFTTLVGDPGLNDEQARRARLGQAQALERKGDIEGAIGLLNELAEEARQRPDVQPWLDIALAMSRCYQNAGDLDMAIQVGEKAMRDAAELGLERTDEYVRLGCTVLSAYHGRGDIVRSRTLASDLVRAADEMGAPHTRGAAYWNASVIAESRGDLAQALSLVDRALALFGEGDDRRNLARLRMAYAWLLLQGEDPRPTDALDLLESVRGEVSMHGGVDDVRHYESTRADALLALGRLDEAHEAAVEALRDLGDQPRMESARARLVLARVLRAEGDVDQSAREGALAASMLEAMGASRRAAAAWRELGDLYRDLGRTDEALQAFDRALHSMHITHSVGAGVVLDAPAAQERELAIS</sequence>